<name>A0A8J2K1I8_9HEXA</name>
<comment type="caution">
    <text evidence="2">The sequence shown here is derived from an EMBL/GenBank/DDBJ whole genome shotgun (WGS) entry which is preliminary data.</text>
</comment>
<dbReference type="Proteomes" id="UP000708208">
    <property type="component" value="Unassembled WGS sequence"/>
</dbReference>
<feature type="compositionally biased region" description="Basic and acidic residues" evidence="1">
    <location>
        <begin position="29"/>
        <end position="44"/>
    </location>
</feature>
<keyword evidence="3" id="KW-1185">Reference proteome</keyword>
<evidence type="ECO:0000256" key="1">
    <source>
        <dbReference type="SAM" id="MobiDB-lite"/>
    </source>
</evidence>
<sequence>MAAGGSGVTVLGMGLAYYFMKKRQTPSMTHKDTEPLIDLRDSPKPVHTNTDVKSALQSQVNQLTGIKVIKRLDNQPRVANT</sequence>
<protein>
    <submittedName>
        <fullName evidence="2">Uncharacterized protein</fullName>
    </submittedName>
</protein>
<accession>A0A8J2K1I8</accession>
<gene>
    <name evidence="2" type="ORF">AFUS01_LOCUS7525</name>
</gene>
<dbReference type="EMBL" id="CAJVCH010050917">
    <property type="protein sequence ID" value="CAG7718104.1"/>
    <property type="molecule type" value="Genomic_DNA"/>
</dbReference>
<reference evidence="2" key="1">
    <citation type="submission" date="2021-06" db="EMBL/GenBank/DDBJ databases">
        <authorList>
            <person name="Hodson N. C."/>
            <person name="Mongue J. A."/>
            <person name="Jaron S. K."/>
        </authorList>
    </citation>
    <scope>NUCLEOTIDE SEQUENCE</scope>
</reference>
<proteinExistence type="predicted"/>
<dbReference type="AlphaFoldDB" id="A0A8J2K1I8"/>
<evidence type="ECO:0000313" key="2">
    <source>
        <dbReference type="EMBL" id="CAG7718104.1"/>
    </source>
</evidence>
<feature type="non-terminal residue" evidence="2">
    <location>
        <position position="81"/>
    </location>
</feature>
<evidence type="ECO:0000313" key="3">
    <source>
        <dbReference type="Proteomes" id="UP000708208"/>
    </source>
</evidence>
<feature type="region of interest" description="Disordered" evidence="1">
    <location>
        <begin position="27"/>
        <end position="49"/>
    </location>
</feature>
<organism evidence="2 3">
    <name type="scientific">Allacma fusca</name>
    <dbReference type="NCBI Taxonomy" id="39272"/>
    <lineage>
        <taxon>Eukaryota</taxon>
        <taxon>Metazoa</taxon>
        <taxon>Ecdysozoa</taxon>
        <taxon>Arthropoda</taxon>
        <taxon>Hexapoda</taxon>
        <taxon>Collembola</taxon>
        <taxon>Symphypleona</taxon>
        <taxon>Sminthuridae</taxon>
        <taxon>Allacma</taxon>
    </lineage>
</organism>